<dbReference type="AlphaFoldDB" id="A0A4R8FNA0"/>
<dbReference type="Proteomes" id="UP000294489">
    <property type="component" value="Unassembled WGS sequence"/>
</dbReference>
<name>A0A4R8FNA0_9GAMM</name>
<dbReference type="EMBL" id="SOEC01000012">
    <property type="protein sequence ID" value="TDX27814.1"/>
    <property type="molecule type" value="Genomic_DNA"/>
</dbReference>
<accession>A0A4R8FNA0</accession>
<dbReference type="RefSeq" id="WP_166671078.1">
    <property type="nucleotide sequence ID" value="NZ_SOEC01000012.1"/>
</dbReference>
<reference evidence="1 2" key="1">
    <citation type="submission" date="2019-03" db="EMBL/GenBank/DDBJ databases">
        <title>Freshwater and sediment microbial communities from various areas in North America, analyzing microbe dynamics in response to fracking.</title>
        <authorList>
            <person name="Lamendella R."/>
        </authorList>
    </citation>
    <scope>NUCLEOTIDE SEQUENCE [LARGE SCALE GENOMIC DNA]</scope>
    <source>
        <strain evidence="1 2">6_TX</strain>
    </source>
</reference>
<evidence type="ECO:0000313" key="2">
    <source>
        <dbReference type="Proteomes" id="UP000294489"/>
    </source>
</evidence>
<gene>
    <name evidence="1" type="ORF">DFO67_11228</name>
</gene>
<protein>
    <submittedName>
        <fullName evidence="1">Uncharacterized protein</fullName>
    </submittedName>
</protein>
<evidence type="ECO:0000313" key="1">
    <source>
        <dbReference type="EMBL" id="TDX27814.1"/>
    </source>
</evidence>
<comment type="caution">
    <text evidence="1">The sequence shown here is derived from an EMBL/GenBank/DDBJ whole genome shotgun (WGS) entry which is preliminary data.</text>
</comment>
<organism evidence="1 2">
    <name type="scientific">Modicisalibacter xianhensis</name>
    <dbReference type="NCBI Taxonomy" id="442341"/>
    <lineage>
        <taxon>Bacteria</taxon>
        <taxon>Pseudomonadati</taxon>
        <taxon>Pseudomonadota</taxon>
        <taxon>Gammaproteobacteria</taxon>
        <taxon>Oceanospirillales</taxon>
        <taxon>Halomonadaceae</taxon>
        <taxon>Modicisalibacter</taxon>
    </lineage>
</organism>
<sequence>MTTAPIAFTACGKNDYGYGAGYWRFSVARSVQSAASGRGILGGTRQSRCLDNQ</sequence>
<proteinExistence type="predicted"/>